<feature type="domain" description="ARB-07466-like C-terminal" evidence="4">
    <location>
        <begin position="241"/>
        <end position="355"/>
    </location>
</feature>
<evidence type="ECO:0000313" key="6">
    <source>
        <dbReference type="Proteomes" id="UP000317422"/>
    </source>
</evidence>
<gene>
    <name evidence="5" type="ORF">FHX37_0815</name>
</gene>
<accession>A0A543NGE5</accession>
<sequence length="364" mass="39801">MNIRSPRRRTEEEGQASLFLLLGLAFSLLAIMVLFIRLGNANDLRSQAQTAADAAALAAVGDMQDRMAEILANGGLSHSPHWNKGTGESAAEEYARENKGVVTDVRASDNAFGFTGNHVRVTVRGAQCQRELEEDRSRDWKDTPCQGNEEEEEIDTFSGEADAIARVEGPTNCSIAPGWDNISKVQCDGKVIHNERDARSVISVQLVDQEGEYLYDDSPANIGDAPSGPMGDCDAPGPGIGKVTPKMCEAHKAVLKKFPEYMDIGLGCYRDNGGVPGGGEHPKGRACDYMTNMNGSKSTGEQKALGDATAEWIKKNADELNVKYVIWEQHIWNPDRASEGWRKQEDRGGNTNNHYDHVHLSIKK</sequence>
<keyword evidence="6" id="KW-1185">Reference proteome</keyword>
<keyword evidence="2" id="KW-0472">Membrane</keyword>
<dbReference type="RefSeq" id="WP_141922212.1">
    <property type="nucleotide sequence ID" value="NZ_VFQC01000001.1"/>
</dbReference>
<evidence type="ECO:0000259" key="3">
    <source>
        <dbReference type="Pfam" id="PF13400"/>
    </source>
</evidence>
<evidence type="ECO:0000256" key="1">
    <source>
        <dbReference type="SAM" id="MobiDB-lite"/>
    </source>
</evidence>
<protein>
    <submittedName>
        <fullName evidence="5">Putative Flp pilus-assembly TadE/G-like protein</fullName>
    </submittedName>
</protein>
<evidence type="ECO:0000259" key="4">
    <source>
        <dbReference type="Pfam" id="PF26571"/>
    </source>
</evidence>
<name>A0A543NGE5_9ACTN</name>
<keyword evidence="2" id="KW-0812">Transmembrane</keyword>
<evidence type="ECO:0000313" key="5">
    <source>
        <dbReference type="EMBL" id="TQN30927.1"/>
    </source>
</evidence>
<dbReference type="OrthoDB" id="3419274at2"/>
<dbReference type="AlphaFoldDB" id="A0A543NGE5"/>
<dbReference type="InterPro" id="IPR058593">
    <property type="entry name" value="ARB_07466-like_C"/>
</dbReference>
<comment type="caution">
    <text evidence="5">The sequence shown here is derived from an EMBL/GenBank/DDBJ whole genome shotgun (WGS) entry which is preliminary data.</text>
</comment>
<dbReference type="Pfam" id="PF13400">
    <property type="entry name" value="Tad"/>
    <property type="match status" value="1"/>
</dbReference>
<reference evidence="5 6" key="1">
    <citation type="submission" date="2019-06" db="EMBL/GenBank/DDBJ databases">
        <title>Sequencing the genomes of 1000 actinobacteria strains.</title>
        <authorList>
            <person name="Klenk H.-P."/>
        </authorList>
    </citation>
    <scope>NUCLEOTIDE SEQUENCE [LARGE SCALE GENOMIC DNA]</scope>
    <source>
        <strain evidence="5 6">DSM 45015</strain>
    </source>
</reference>
<evidence type="ECO:0000256" key="2">
    <source>
        <dbReference type="SAM" id="Phobius"/>
    </source>
</evidence>
<dbReference type="EMBL" id="VFQC01000001">
    <property type="protein sequence ID" value="TQN30927.1"/>
    <property type="molecule type" value="Genomic_DNA"/>
</dbReference>
<organism evidence="5 6">
    <name type="scientific">Haloactinospora alba</name>
    <dbReference type="NCBI Taxonomy" id="405555"/>
    <lineage>
        <taxon>Bacteria</taxon>
        <taxon>Bacillati</taxon>
        <taxon>Actinomycetota</taxon>
        <taxon>Actinomycetes</taxon>
        <taxon>Streptosporangiales</taxon>
        <taxon>Nocardiopsidaceae</taxon>
        <taxon>Haloactinospora</taxon>
    </lineage>
</organism>
<dbReference type="Proteomes" id="UP000317422">
    <property type="component" value="Unassembled WGS sequence"/>
</dbReference>
<dbReference type="Pfam" id="PF26571">
    <property type="entry name" value="VldE"/>
    <property type="match status" value="1"/>
</dbReference>
<feature type="region of interest" description="Disordered" evidence="1">
    <location>
        <begin position="340"/>
        <end position="364"/>
    </location>
</feature>
<proteinExistence type="predicted"/>
<dbReference type="InterPro" id="IPR028087">
    <property type="entry name" value="Tad_N"/>
</dbReference>
<keyword evidence="2" id="KW-1133">Transmembrane helix</keyword>
<feature type="domain" description="Putative Flp pilus-assembly TadG-like N-terminal" evidence="3">
    <location>
        <begin position="14"/>
        <end position="60"/>
    </location>
</feature>
<feature type="transmembrane region" description="Helical" evidence="2">
    <location>
        <begin position="16"/>
        <end position="36"/>
    </location>
</feature>